<evidence type="ECO:0000256" key="1">
    <source>
        <dbReference type="SAM" id="MobiDB-lite"/>
    </source>
</evidence>
<name>A0ABR1MBR0_9PEZI</name>
<protein>
    <submittedName>
        <fullName evidence="2">Uncharacterized protein</fullName>
    </submittedName>
</protein>
<accession>A0ABR1MBR0</accession>
<feature type="region of interest" description="Disordered" evidence="1">
    <location>
        <begin position="176"/>
        <end position="206"/>
    </location>
</feature>
<dbReference type="EMBL" id="JBBPDW010000018">
    <property type="protein sequence ID" value="KAK7545350.1"/>
    <property type="molecule type" value="Genomic_DNA"/>
</dbReference>
<evidence type="ECO:0000313" key="2">
    <source>
        <dbReference type="EMBL" id="KAK7545350.1"/>
    </source>
</evidence>
<reference evidence="2 3" key="1">
    <citation type="submission" date="2024-04" db="EMBL/GenBank/DDBJ databases">
        <title>Phyllosticta paracitricarpa is synonymous to the EU quarantine fungus P. citricarpa based on phylogenomic analyses.</title>
        <authorList>
            <consortium name="Lawrence Berkeley National Laboratory"/>
            <person name="Van Ingen-Buijs V.A."/>
            <person name="Van Westerhoven A.C."/>
            <person name="Haridas S."/>
            <person name="Skiadas P."/>
            <person name="Martin F."/>
            <person name="Groenewald J.Z."/>
            <person name="Crous P.W."/>
            <person name="Seidl M.F."/>
        </authorList>
    </citation>
    <scope>NUCLEOTIDE SEQUENCE [LARGE SCALE GENOMIC DNA]</scope>
    <source>
        <strain evidence="2 3">CBS 122670</strain>
    </source>
</reference>
<feature type="compositionally biased region" description="Pro residues" evidence="1">
    <location>
        <begin position="183"/>
        <end position="192"/>
    </location>
</feature>
<comment type="caution">
    <text evidence="2">The sequence shown here is derived from an EMBL/GenBank/DDBJ whole genome shotgun (WGS) entry which is preliminary data.</text>
</comment>
<sequence>MRASAPLCRLQTARHTHQVNAYNEAEGGLGLAVCLGAESACRGVPPPPPLLLLLLLGLPMPPVPFLLADWILSLCGSAQCAMACGVLSLLGEGWGATSPSRVVSAGRKYVQRDRGREFGELAQVFMDYACAKHHSTAQYKGSNICLHHSYLSLPSSFLSLSPVSFFPSSSSSSSSFTQNLSPPLRPPAPPPLSNSNNLRALTHPRKAPCQASRRAGQLWGPVSIACKVLAPWCSAASGALLLLVQGLGQRQR</sequence>
<evidence type="ECO:0000313" key="3">
    <source>
        <dbReference type="Proteomes" id="UP001365128"/>
    </source>
</evidence>
<dbReference type="Proteomes" id="UP001365128">
    <property type="component" value="Unassembled WGS sequence"/>
</dbReference>
<gene>
    <name evidence="2" type="ORF">IWX46DRAFT_581473</name>
</gene>
<proteinExistence type="predicted"/>
<keyword evidence="3" id="KW-1185">Reference proteome</keyword>
<organism evidence="2 3">
    <name type="scientific">Phyllosticta citricarpa</name>
    <dbReference type="NCBI Taxonomy" id="55181"/>
    <lineage>
        <taxon>Eukaryota</taxon>
        <taxon>Fungi</taxon>
        <taxon>Dikarya</taxon>
        <taxon>Ascomycota</taxon>
        <taxon>Pezizomycotina</taxon>
        <taxon>Dothideomycetes</taxon>
        <taxon>Dothideomycetes incertae sedis</taxon>
        <taxon>Botryosphaeriales</taxon>
        <taxon>Phyllostictaceae</taxon>
        <taxon>Phyllosticta</taxon>
    </lineage>
</organism>